<accession>A0AAD9X0D8</accession>
<comment type="caution">
    <text evidence="2">The sequence shown here is derived from an EMBL/GenBank/DDBJ whole genome shotgun (WGS) entry which is preliminary data.</text>
</comment>
<dbReference type="InterPro" id="IPR015410">
    <property type="entry name" value="DUF1985"/>
</dbReference>
<dbReference type="EMBL" id="JANJYI010000005">
    <property type="protein sequence ID" value="KAK2649022.1"/>
    <property type="molecule type" value="Genomic_DNA"/>
</dbReference>
<evidence type="ECO:0000259" key="1">
    <source>
        <dbReference type="Pfam" id="PF09331"/>
    </source>
</evidence>
<feature type="domain" description="DUF1985" evidence="1">
    <location>
        <begin position="24"/>
        <end position="147"/>
    </location>
</feature>
<dbReference type="PANTHER" id="PTHR48449">
    <property type="entry name" value="DUF1985 DOMAIN-CONTAINING PROTEIN"/>
    <property type="match status" value="1"/>
</dbReference>
<evidence type="ECO:0000313" key="3">
    <source>
        <dbReference type="Proteomes" id="UP001280121"/>
    </source>
</evidence>
<sequence>MWGLFQARYIHSLLLYQIRFPGANDNEMWFAMGNTKVKLGKREFYLCTGLKFGVLPDFFLKDYIPVTMRYFGTDRYLLLDQLLSRFLRGEFDQKGDGLKTTLVLFTNNILFGQDYQRQVTYWPMSLVKDTHAFNSFPWGHFVFKMTLHYIRIGFKVAEPMGRTMRYNLYGFIWGVQFWAMEAIKSMRKKLGNRFASHGHPRFKKWKFIKWGSNMSESWLNKEAEGKGSTSTVIPQALLDQLRIIVCEEVQDGMQYEFGKLWDTLLQLFSSMRASCSSVENDAVPDNIDGDPAYHFQSEMFVDLIITTSTTKDSLSTIWKKIQSDFHKALWKTFYPKEFEFPIELITYAIREKHD</sequence>
<dbReference type="Pfam" id="PF09331">
    <property type="entry name" value="DUF1985"/>
    <property type="match status" value="1"/>
</dbReference>
<name>A0AAD9X0D8_9ROSI</name>
<reference evidence="2" key="1">
    <citation type="journal article" date="2023" name="Plant J.">
        <title>Genome sequences and population genomics provide insights into the demographic history, inbreeding, and mutation load of two 'living fossil' tree species of Dipteronia.</title>
        <authorList>
            <person name="Feng Y."/>
            <person name="Comes H.P."/>
            <person name="Chen J."/>
            <person name="Zhu S."/>
            <person name="Lu R."/>
            <person name="Zhang X."/>
            <person name="Li P."/>
            <person name="Qiu J."/>
            <person name="Olsen K.M."/>
            <person name="Qiu Y."/>
        </authorList>
    </citation>
    <scope>NUCLEOTIDE SEQUENCE</scope>
    <source>
        <strain evidence="2">KIB01</strain>
    </source>
</reference>
<organism evidence="2 3">
    <name type="scientific">Dipteronia dyeriana</name>
    <dbReference type="NCBI Taxonomy" id="168575"/>
    <lineage>
        <taxon>Eukaryota</taxon>
        <taxon>Viridiplantae</taxon>
        <taxon>Streptophyta</taxon>
        <taxon>Embryophyta</taxon>
        <taxon>Tracheophyta</taxon>
        <taxon>Spermatophyta</taxon>
        <taxon>Magnoliopsida</taxon>
        <taxon>eudicotyledons</taxon>
        <taxon>Gunneridae</taxon>
        <taxon>Pentapetalae</taxon>
        <taxon>rosids</taxon>
        <taxon>malvids</taxon>
        <taxon>Sapindales</taxon>
        <taxon>Sapindaceae</taxon>
        <taxon>Hippocastanoideae</taxon>
        <taxon>Acereae</taxon>
        <taxon>Dipteronia</taxon>
    </lineage>
</organism>
<gene>
    <name evidence="2" type="ORF">Ddye_016511</name>
</gene>
<protein>
    <recommendedName>
        <fullName evidence="1">DUF1985 domain-containing protein</fullName>
    </recommendedName>
</protein>
<dbReference type="Proteomes" id="UP001280121">
    <property type="component" value="Unassembled WGS sequence"/>
</dbReference>
<evidence type="ECO:0000313" key="2">
    <source>
        <dbReference type="EMBL" id="KAK2649022.1"/>
    </source>
</evidence>
<dbReference type="AlphaFoldDB" id="A0AAD9X0D8"/>
<dbReference type="PANTHER" id="PTHR48449:SF1">
    <property type="entry name" value="DUF1985 DOMAIN-CONTAINING PROTEIN"/>
    <property type="match status" value="1"/>
</dbReference>
<keyword evidence="3" id="KW-1185">Reference proteome</keyword>
<proteinExistence type="predicted"/>